<organism evidence="2 3">
    <name type="scientific">Suillus luteus UH-Slu-Lm8-n1</name>
    <dbReference type="NCBI Taxonomy" id="930992"/>
    <lineage>
        <taxon>Eukaryota</taxon>
        <taxon>Fungi</taxon>
        <taxon>Dikarya</taxon>
        <taxon>Basidiomycota</taxon>
        <taxon>Agaricomycotina</taxon>
        <taxon>Agaricomycetes</taxon>
        <taxon>Agaricomycetidae</taxon>
        <taxon>Boletales</taxon>
        <taxon>Suillineae</taxon>
        <taxon>Suillaceae</taxon>
        <taxon>Suillus</taxon>
    </lineage>
</organism>
<dbReference type="HOGENOM" id="CLU_1587583_0_0_1"/>
<keyword evidence="3" id="KW-1185">Reference proteome</keyword>
<dbReference type="EMBL" id="KN835353">
    <property type="protein sequence ID" value="KIK39219.1"/>
    <property type="molecule type" value="Genomic_DNA"/>
</dbReference>
<feature type="region of interest" description="Disordered" evidence="1">
    <location>
        <begin position="147"/>
        <end position="168"/>
    </location>
</feature>
<feature type="compositionally biased region" description="Basic residues" evidence="1">
    <location>
        <begin position="159"/>
        <end position="168"/>
    </location>
</feature>
<name>A0A0D0AM92_9AGAM</name>
<reference evidence="2 3" key="1">
    <citation type="submission" date="2014-04" db="EMBL/GenBank/DDBJ databases">
        <authorList>
            <consortium name="DOE Joint Genome Institute"/>
            <person name="Kuo A."/>
            <person name="Ruytinx J."/>
            <person name="Rineau F."/>
            <person name="Colpaert J."/>
            <person name="Kohler A."/>
            <person name="Nagy L.G."/>
            <person name="Floudas D."/>
            <person name="Copeland A."/>
            <person name="Barry K.W."/>
            <person name="Cichocki N."/>
            <person name="Veneault-Fourrey C."/>
            <person name="LaButti K."/>
            <person name="Lindquist E.A."/>
            <person name="Lipzen A."/>
            <person name="Lundell T."/>
            <person name="Morin E."/>
            <person name="Murat C."/>
            <person name="Sun H."/>
            <person name="Tunlid A."/>
            <person name="Henrissat B."/>
            <person name="Grigoriev I.V."/>
            <person name="Hibbett D.S."/>
            <person name="Martin F."/>
            <person name="Nordberg H.P."/>
            <person name="Cantor M.N."/>
            <person name="Hua S.X."/>
        </authorList>
    </citation>
    <scope>NUCLEOTIDE SEQUENCE [LARGE SCALE GENOMIC DNA]</scope>
    <source>
        <strain evidence="2 3">UH-Slu-Lm8-n1</strain>
    </source>
</reference>
<evidence type="ECO:0000313" key="3">
    <source>
        <dbReference type="Proteomes" id="UP000054485"/>
    </source>
</evidence>
<gene>
    <name evidence="2" type="ORF">CY34DRAFT_108334</name>
</gene>
<dbReference type="AlphaFoldDB" id="A0A0D0AM92"/>
<proteinExistence type="predicted"/>
<protein>
    <submittedName>
        <fullName evidence="2">Uncharacterized protein</fullName>
    </submittedName>
</protein>
<evidence type="ECO:0000313" key="2">
    <source>
        <dbReference type="EMBL" id="KIK39219.1"/>
    </source>
</evidence>
<accession>A0A0D0AM92</accession>
<sequence length="168" mass="19075">MPLPIEPITLKIIYRDLAHAKIILAEDVSLTVPDNVTLVMFYNGQKRTKVPEKFITEVEEAGTKASQSKWRSTCLNYHIALSLEKCAFTLEHQQIAQQKMNRTWAQFRVKRAYKPIQSYIALSKATTSNVTGDLGYILLELAEKANKGRSNNTQDNHGRGCKRARQNP</sequence>
<dbReference type="OrthoDB" id="2667311at2759"/>
<dbReference type="Proteomes" id="UP000054485">
    <property type="component" value="Unassembled WGS sequence"/>
</dbReference>
<reference evidence="3" key="2">
    <citation type="submission" date="2015-01" db="EMBL/GenBank/DDBJ databases">
        <title>Evolutionary Origins and Diversification of the Mycorrhizal Mutualists.</title>
        <authorList>
            <consortium name="DOE Joint Genome Institute"/>
            <consortium name="Mycorrhizal Genomics Consortium"/>
            <person name="Kohler A."/>
            <person name="Kuo A."/>
            <person name="Nagy L.G."/>
            <person name="Floudas D."/>
            <person name="Copeland A."/>
            <person name="Barry K.W."/>
            <person name="Cichocki N."/>
            <person name="Veneault-Fourrey C."/>
            <person name="LaButti K."/>
            <person name="Lindquist E.A."/>
            <person name="Lipzen A."/>
            <person name="Lundell T."/>
            <person name="Morin E."/>
            <person name="Murat C."/>
            <person name="Riley R."/>
            <person name="Ohm R."/>
            <person name="Sun H."/>
            <person name="Tunlid A."/>
            <person name="Henrissat B."/>
            <person name="Grigoriev I.V."/>
            <person name="Hibbett D.S."/>
            <person name="Martin F."/>
        </authorList>
    </citation>
    <scope>NUCLEOTIDE SEQUENCE [LARGE SCALE GENOMIC DNA]</scope>
    <source>
        <strain evidence="3">UH-Slu-Lm8-n1</strain>
    </source>
</reference>
<dbReference type="InParanoid" id="A0A0D0AM92"/>
<evidence type="ECO:0000256" key="1">
    <source>
        <dbReference type="SAM" id="MobiDB-lite"/>
    </source>
</evidence>